<evidence type="ECO:0000313" key="1">
    <source>
        <dbReference type="EMBL" id="CAG9770675.1"/>
    </source>
</evidence>
<gene>
    <name evidence="1" type="ORF">CEUTPL_LOCUS11124</name>
</gene>
<dbReference type="Proteomes" id="UP001152799">
    <property type="component" value="Chromosome 6"/>
</dbReference>
<dbReference type="EMBL" id="OU892282">
    <property type="protein sequence ID" value="CAG9770675.1"/>
    <property type="molecule type" value="Genomic_DNA"/>
</dbReference>
<proteinExistence type="predicted"/>
<sequence length="97" mass="11027">MIENKRRDELIERLANQMITNSGAAPAQPADHPIVPEHSQGLCVFPEILRNIGNFDETHSKAVLWLDTLNCAQTLHQIPDSYMLEITRMRLVEGAKY</sequence>
<protein>
    <submittedName>
        <fullName evidence="1">Uncharacterized protein</fullName>
    </submittedName>
</protein>
<name>A0A9N9MSL0_9CUCU</name>
<evidence type="ECO:0000313" key="2">
    <source>
        <dbReference type="Proteomes" id="UP001152799"/>
    </source>
</evidence>
<accession>A0A9N9MSL0</accession>
<dbReference type="OrthoDB" id="6775947at2759"/>
<dbReference type="AlphaFoldDB" id="A0A9N9MSL0"/>
<reference evidence="1" key="1">
    <citation type="submission" date="2022-01" db="EMBL/GenBank/DDBJ databases">
        <authorList>
            <person name="King R."/>
        </authorList>
    </citation>
    <scope>NUCLEOTIDE SEQUENCE</scope>
</reference>
<keyword evidence="2" id="KW-1185">Reference proteome</keyword>
<organism evidence="1 2">
    <name type="scientific">Ceutorhynchus assimilis</name>
    <name type="common">cabbage seed weevil</name>
    <dbReference type="NCBI Taxonomy" id="467358"/>
    <lineage>
        <taxon>Eukaryota</taxon>
        <taxon>Metazoa</taxon>
        <taxon>Ecdysozoa</taxon>
        <taxon>Arthropoda</taxon>
        <taxon>Hexapoda</taxon>
        <taxon>Insecta</taxon>
        <taxon>Pterygota</taxon>
        <taxon>Neoptera</taxon>
        <taxon>Endopterygota</taxon>
        <taxon>Coleoptera</taxon>
        <taxon>Polyphaga</taxon>
        <taxon>Cucujiformia</taxon>
        <taxon>Curculionidae</taxon>
        <taxon>Ceutorhynchinae</taxon>
        <taxon>Ceutorhynchus</taxon>
    </lineage>
</organism>